<gene>
    <name evidence="1" type="ORF">SAMN04489760_10872</name>
</gene>
<sequence>MKRPIRYIMLAAFLILVLTACGGLRYSQVDPEARNFHPGRIGVLPVDVGPYEEARGAIDQIVAGVLMEKGWFSNVVSGGEINRQYQANEELRKVVVDYAAKFKAVNFSDPQLSTRIGELCGVDAFLLVSVDYWNYTTIETDKVAKVEMEIKVVDAATGKVFWKAGHSREEKYLLIKPDLPDVARALVKEMIAEMPH</sequence>
<dbReference type="RefSeq" id="WP_139198253.1">
    <property type="nucleotide sequence ID" value="NZ_FOBS01000008.1"/>
</dbReference>
<organism evidence="1 2">
    <name type="scientific">Syntrophus gentianae</name>
    <dbReference type="NCBI Taxonomy" id="43775"/>
    <lineage>
        <taxon>Bacteria</taxon>
        <taxon>Pseudomonadati</taxon>
        <taxon>Thermodesulfobacteriota</taxon>
        <taxon>Syntrophia</taxon>
        <taxon>Syntrophales</taxon>
        <taxon>Syntrophaceae</taxon>
        <taxon>Syntrophus</taxon>
    </lineage>
</organism>
<reference evidence="1 2" key="1">
    <citation type="submission" date="2016-10" db="EMBL/GenBank/DDBJ databases">
        <authorList>
            <person name="de Groot N.N."/>
        </authorList>
    </citation>
    <scope>NUCLEOTIDE SEQUENCE [LARGE SCALE GENOMIC DNA]</scope>
    <source>
        <strain evidence="1 2">DSM 8423</strain>
    </source>
</reference>
<dbReference type="PROSITE" id="PS51257">
    <property type="entry name" value="PROKAR_LIPOPROTEIN"/>
    <property type="match status" value="1"/>
</dbReference>
<dbReference type="Gene3D" id="3.40.50.10610">
    <property type="entry name" value="ABC-type transport auxiliary lipoprotein component"/>
    <property type="match status" value="1"/>
</dbReference>
<dbReference type="AlphaFoldDB" id="A0A1H7WXD4"/>
<proteinExistence type="predicted"/>
<dbReference type="EMBL" id="FOBS01000008">
    <property type="protein sequence ID" value="SEM25994.1"/>
    <property type="molecule type" value="Genomic_DNA"/>
</dbReference>
<evidence type="ECO:0000313" key="1">
    <source>
        <dbReference type="EMBL" id="SEM25994.1"/>
    </source>
</evidence>
<name>A0A1H7WXD4_9BACT</name>
<dbReference type="OrthoDB" id="9791579at2"/>
<accession>A0A1H7WXD4</accession>
<dbReference type="STRING" id="43775.SAMN04489760_10872"/>
<protein>
    <submittedName>
        <fullName evidence="1">Putative lipoprotein</fullName>
    </submittedName>
</protein>
<keyword evidence="2" id="KW-1185">Reference proteome</keyword>
<dbReference type="Proteomes" id="UP000198744">
    <property type="component" value="Unassembled WGS sequence"/>
</dbReference>
<evidence type="ECO:0000313" key="2">
    <source>
        <dbReference type="Proteomes" id="UP000198744"/>
    </source>
</evidence>
<keyword evidence="1" id="KW-0449">Lipoprotein</keyword>